<evidence type="ECO:0000313" key="10">
    <source>
        <dbReference type="Proteomes" id="UP000094527"/>
    </source>
</evidence>
<dbReference type="Proteomes" id="UP000094527">
    <property type="component" value="Unassembled WGS sequence"/>
</dbReference>
<feature type="transmembrane region" description="Helical" evidence="7">
    <location>
        <begin position="454"/>
        <end position="475"/>
    </location>
</feature>
<feature type="domain" description="Cytochrome b561" evidence="8">
    <location>
        <begin position="344"/>
        <end position="470"/>
    </location>
</feature>
<dbReference type="SMART" id="SM00665">
    <property type="entry name" value="B561"/>
    <property type="match status" value="1"/>
</dbReference>
<gene>
    <name evidence="9" type="ORF">Ocin01_16533</name>
</gene>
<feature type="transmembrane region" description="Helical" evidence="7">
    <location>
        <begin position="380"/>
        <end position="403"/>
    </location>
</feature>
<dbReference type="PANTHER" id="PTHR23130">
    <property type="entry name" value="CYTOCHROME B561 AND DOMON DOMAIN-CONTAINING PROTEIN"/>
    <property type="match status" value="1"/>
</dbReference>
<evidence type="ECO:0000256" key="6">
    <source>
        <dbReference type="ARBA" id="ARBA00023136"/>
    </source>
</evidence>
<name>A0A1D2MAZ0_ORCCI</name>
<evidence type="ECO:0000256" key="3">
    <source>
        <dbReference type="ARBA" id="ARBA00022692"/>
    </source>
</evidence>
<feature type="transmembrane region" description="Helical" evidence="7">
    <location>
        <begin position="423"/>
        <end position="442"/>
    </location>
</feature>
<evidence type="ECO:0000313" key="9">
    <source>
        <dbReference type="EMBL" id="ODM90150.1"/>
    </source>
</evidence>
<dbReference type="InterPro" id="IPR006593">
    <property type="entry name" value="Cyt_b561/ferric_Rdtase_TM"/>
</dbReference>
<reference evidence="9 10" key="1">
    <citation type="journal article" date="2016" name="Genome Biol. Evol.">
        <title>Gene Family Evolution Reflects Adaptation to Soil Environmental Stressors in the Genome of the Collembolan Orchesella cincta.</title>
        <authorList>
            <person name="Faddeeva-Vakhrusheva A."/>
            <person name="Derks M.F."/>
            <person name="Anvar S.Y."/>
            <person name="Agamennone V."/>
            <person name="Suring W."/>
            <person name="Smit S."/>
            <person name="van Straalen N.M."/>
            <person name="Roelofs D."/>
        </authorList>
    </citation>
    <scope>NUCLEOTIDE SEQUENCE [LARGE SCALE GENOMIC DNA]</scope>
    <source>
        <tissue evidence="9">Mixed pool</tissue>
    </source>
</reference>
<keyword evidence="6 7" id="KW-0472">Membrane</keyword>
<evidence type="ECO:0000256" key="5">
    <source>
        <dbReference type="ARBA" id="ARBA00022989"/>
    </source>
</evidence>
<accession>A0A1D2MAZ0</accession>
<keyword evidence="2" id="KW-0813">Transport</keyword>
<comment type="caution">
    <text evidence="9">The sequence shown here is derived from an EMBL/GenBank/DDBJ whole genome shotgun (WGS) entry which is preliminary data.</text>
</comment>
<dbReference type="PANTHER" id="PTHR23130:SF171">
    <property type="entry name" value="OS01G0895300 PROTEIN"/>
    <property type="match status" value="1"/>
</dbReference>
<feature type="transmembrane region" description="Helical" evidence="7">
    <location>
        <begin position="490"/>
        <end position="509"/>
    </location>
</feature>
<keyword evidence="4" id="KW-0249">Electron transport</keyword>
<evidence type="ECO:0000256" key="2">
    <source>
        <dbReference type="ARBA" id="ARBA00022448"/>
    </source>
</evidence>
<organism evidence="9 10">
    <name type="scientific">Orchesella cincta</name>
    <name type="common">Springtail</name>
    <name type="synonym">Podura cincta</name>
    <dbReference type="NCBI Taxonomy" id="48709"/>
    <lineage>
        <taxon>Eukaryota</taxon>
        <taxon>Metazoa</taxon>
        <taxon>Ecdysozoa</taxon>
        <taxon>Arthropoda</taxon>
        <taxon>Hexapoda</taxon>
        <taxon>Collembola</taxon>
        <taxon>Entomobryomorpha</taxon>
        <taxon>Entomobryoidea</taxon>
        <taxon>Orchesellidae</taxon>
        <taxon>Orchesellinae</taxon>
        <taxon>Orchesella</taxon>
    </lineage>
</organism>
<evidence type="ECO:0000259" key="8">
    <source>
        <dbReference type="SMART" id="SM00665"/>
    </source>
</evidence>
<evidence type="ECO:0000256" key="7">
    <source>
        <dbReference type="SAM" id="Phobius"/>
    </source>
</evidence>
<dbReference type="GO" id="GO:0016020">
    <property type="term" value="C:membrane"/>
    <property type="evidence" value="ECO:0007669"/>
    <property type="project" value="UniProtKB-SubCell"/>
</dbReference>
<comment type="subcellular location">
    <subcellularLocation>
        <location evidence="1">Membrane</location>
    </subcellularLocation>
</comment>
<dbReference type="EMBL" id="LJIJ01002143">
    <property type="protein sequence ID" value="ODM90150.1"/>
    <property type="molecule type" value="Genomic_DNA"/>
</dbReference>
<dbReference type="CDD" id="cd08760">
    <property type="entry name" value="Cyt_b561_FRRS1_like"/>
    <property type="match status" value="1"/>
</dbReference>
<evidence type="ECO:0000256" key="4">
    <source>
        <dbReference type="ARBA" id="ARBA00022982"/>
    </source>
</evidence>
<keyword evidence="3 7" id="KW-0812">Transmembrane</keyword>
<protein>
    <submittedName>
        <fullName evidence="9">Ferric-chelate reductase 1</fullName>
    </submittedName>
</protein>
<feature type="transmembrane region" description="Helical" evidence="7">
    <location>
        <begin position="516"/>
        <end position="533"/>
    </location>
</feature>
<dbReference type="AlphaFoldDB" id="A0A1D2MAZ0"/>
<sequence length="609" mass="69710">MYGVGGSTGDVNARLSAMSERRIPKTGVFGWNPIYPILHTTTETVGAWDHFREDVSGDIDCHVALLPKYYTEEPYPDSGEKFRAIVKKDAVAPPATGPTDPTIKEPEPFLVLPGDGREKQHCYRLRLDKSPFVIPVPAPKKETIEFCDNPTLSAQITPPKCGGFGRGSAEPQFHDGYGVVNNDANDPEQTYPWTLFGSRTEAYVIRDGALDPNNWKVWNMNPTSKLYWGTEPKDDANELDFHECETQAKQKYGRPHKHIYAEAGSSYDIKGHYGLRCSDGAGRRVLNLPSPYSGWPNTLSELWKLPSVTGASYYDDRCYCPRIPPTPDPRYIAPPITQIQGRRQHAYQMIIAWNCMVPFGFFVSRYYKETYSKVFFLQEYWWYTIHVLCMCSAAMFTFGGIYVMELKRIRPINWDDPQIATHVILGSIVIFLFFVQVFTGFFRVRELKKRIVNIFTHWFLGVLEYILAGLCINTLKIRYFGMSRPYPNEFLFLNTTVACMINSAFILLASMTCSGFVALIFLIIFQILFYASMEIHMRNVDKLLKLKPPRSYLPPPIMRLFHKDAPDAKFRIYVLIAYALLCAITTMVQYITMESNKRGESCFQPKESR</sequence>
<dbReference type="Gene3D" id="1.20.120.1770">
    <property type="match status" value="1"/>
</dbReference>
<evidence type="ECO:0000256" key="1">
    <source>
        <dbReference type="ARBA" id="ARBA00004370"/>
    </source>
</evidence>
<proteinExistence type="predicted"/>
<keyword evidence="10" id="KW-1185">Reference proteome</keyword>
<feature type="transmembrane region" description="Helical" evidence="7">
    <location>
        <begin position="570"/>
        <end position="591"/>
    </location>
</feature>
<keyword evidence="5 7" id="KW-1133">Transmembrane helix</keyword>
<feature type="transmembrane region" description="Helical" evidence="7">
    <location>
        <begin position="346"/>
        <end position="368"/>
    </location>
</feature>